<dbReference type="GO" id="GO:0045259">
    <property type="term" value="C:proton-transporting ATP synthase complex"/>
    <property type="evidence" value="ECO:0007669"/>
    <property type="project" value="UniProtKB-KW"/>
</dbReference>
<dbReference type="GO" id="GO:0012505">
    <property type="term" value="C:endomembrane system"/>
    <property type="evidence" value="ECO:0007669"/>
    <property type="project" value="UniProtKB-SubCell"/>
</dbReference>
<evidence type="ECO:0000256" key="4">
    <source>
        <dbReference type="ARBA" id="ARBA00023065"/>
    </source>
</evidence>
<feature type="coiled-coil region" evidence="10">
    <location>
        <begin position="87"/>
        <end position="114"/>
    </location>
</feature>
<sequence>MNFFHVKLVTPEGLLLDTEVTEVTLPILEGEVTILAEHIPYIGALRAGEALLKTKEGKREEIALSGGFVEFDNNILTILADTAERAEDIDIARAEEAKRRAEELRNQAVDMSEEEYARLAAAIEKEFMRIKVARKHASHRGPHILSSSE</sequence>
<evidence type="ECO:0000256" key="1">
    <source>
        <dbReference type="ARBA" id="ARBA00004184"/>
    </source>
</evidence>
<keyword evidence="8" id="KW-1003">Cell membrane</keyword>
<dbReference type="InterPro" id="IPR001469">
    <property type="entry name" value="ATP_synth_F1_dsu/esu"/>
</dbReference>
<feature type="domain" description="ATP synthase F1 complex delta/epsilon subunit N-terminal" evidence="12">
    <location>
        <begin position="4"/>
        <end position="83"/>
    </location>
</feature>
<dbReference type="Gene3D" id="2.60.15.10">
    <property type="entry name" value="F0F1 ATP synthase delta/epsilon subunit, N-terminal"/>
    <property type="match status" value="1"/>
</dbReference>
<evidence type="ECO:0000256" key="5">
    <source>
        <dbReference type="ARBA" id="ARBA00023136"/>
    </source>
</evidence>
<keyword evidence="10" id="KW-0175">Coiled coil</keyword>
<dbReference type="HAMAP" id="MF_00530">
    <property type="entry name" value="ATP_synth_epsil_bac"/>
    <property type="match status" value="1"/>
</dbReference>
<dbReference type="Proteomes" id="UP000321026">
    <property type="component" value="Unassembled WGS sequence"/>
</dbReference>
<comment type="function">
    <text evidence="8">Produces ATP from ADP in the presence of a proton gradient across the membrane.</text>
</comment>
<evidence type="ECO:0000256" key="9">
    <source>
        <dbReference type="RuleBase" id="RU003656"/>
    </source>
</evidence>
<comment type="similarity">
    <text evidence="2 8 9">Belongs to the ATPase epsilon chain family.</text>
</comment>
<evidence type="ECO:0000256" key="7">
    <source>
        <dbReference type="ARBA" id="ARBA00023310"/>
    </source>
</evidence>
<evidence type="ECO:0000256" key="10">
    <source>
        <dbReference type="SAM" id="Coils"/>
    </source>
</evidence>
<evidence type="ECO:0000259" key="12">
    <source>
        <dbReference type="Pfam" id="PF02823"/>
    </source>
</evidence>
<comment type="subcellular location">
    <subcellularLocation>
        <location evidence="8">Cell membrane</location>
        <topology evidence="8">Peripheral membrane protein</topology>
    </subcellularLocation>
    <subcellularLocation>
        <location evidence="1">Endomembrane system</location>
        <topology evidence="1">Peripheral membrane protein</topology>
    </subcellularLocation>
</comment>
<dbReference type="GO" id="GO:0005886">
    <property type="term" value="C:plasma membrane"/>
    <property type="evidence" value="ECO:0007669"/>
    <property type="project" value="UniProtKB-SubCell"/>
</dbReference>
<keyword evidence="8" id="KW-0375">Hydrogen ion transport</keyword>
<reference evidence="13 14" key="1">
    <citation type="submission" date="2018-09" db="EMBL/GenBank/DDBJ databases">
        <title>Metagenome Assembled Genomes from an Advanced Water Purification Facility.</title>
        <authorList>
            <person name="Stamps B.W."/>
            <person name="Spear J.R."/>
        </authorList>
    </citation>
    <scope>NUCLEOTIDE SEQUENCE [LARGE SCALE GENOMIC DNA]</scope>
    <source>
        <strain evidence="13">Bin_63_2</strain>
    </source>
</reference>
<accession>A0A5C7J6S1</accession>
<keyword evidence="3 8" id="KW-0813">Transport</keyword>
<evidence type="ECO:0000256" key="2">
    <source>
        <dbReference type="ARBA" id="ARBA00005712"/>
    </source>
</evidence>
<evidence type="ECO:0000256" key="6">
    <source>
        <dbReference type="ARBA" id="ARBA00023196"/>
    </source>
</evidence>
<keyword evidence="4 8" id="KW-0406">Ion transport</keyword>
<comment type="subunit">
    <text evidence="8 9">F-type ATPases have 2 components, CF(1) - the catalytic core - and CF(0) - the membrane proton channel. CF(1) has five subunits: alpha(3), beta(3), gamma(1), delta(1), epsilon(1). CF(0) has three main subunits: a, b and c.</text>
</comment>
<proteinExistence type="inferred from homology"/>
<protein>
    <recommendedName>
        <fullName evidence="8">ATP synthase epsilon chain</fullName>
    </recommendedName>
    <alternativeName>
        <fullName evidence="8">ATP synthase F1 sector epsilon subunit</fullName>
    </alternativeName>
    <alternativeName>
        <fullName evidence="8">F-ATPase epsilon subunit</fullName>
    </alternativeName>
</protein>
<dbReference type="NCBIfam" id="TIGR01216">
    <property type="entry name" value="ATP_synt_epsi"/>
    <property type="match status" value="1"/>
</dbReference>
<keyword evidence="7 8" id="KW-0066">ATP synthesis</keyword>
<dbReference type="InterPro" id="IPR036771">
    <property type="entry name" value="ATPsynth_dsu/esu_N"/>
</dbReference>
<comment type="caution">
    <text evidence="13">The sequence shown here is derived from an EMBL/GenBank/DDBJ whole genome shotgun (WGS) entry which is preliminary data.</text>
</comment>
<dbReference type="PANTHER" id="PTHR13822">
    <property type="entry name" value="ATP SYNTHASE DELTA/EPSILON CHAIN"/>
    <property type="match status" value="1"/>
</dbReference>
<dbReference type="PANTHER" id="PTHR13822:SF10">
    <property type="entry name" value="ATP SYNTHASE EPSILON CHAIN, CHLOROPLASTIC"/>
    <property type="match status" value="1"/>
</dbReference>
<gene>
    <name evidence="8 13" type="primary">atpC</name>
    <name evidence="13" type="ORF">E6Q11_02970</name>
</gene>
<dbReference type="InterPro" id="IPR020547">
    <property type="entry name" value="ATP_synth_F1_esu_C"/>
</dbReference>
<dbReference type="CDD" id="cd12152">
    <property type="entry name" value="F1-ATPase_delta"/>
    <property type="match status" value="1"/>
</dbReference>
<feature type="domain" description="ATP synthase epsilon subunit C-terminal" evidence="11">
    <location>
        <begin position="87"/>
        <end position="133"/>
    </location>
</feature>
<evidence type="ECO:0000256" key="8">
    <source>
        <dbReference type="HAMAP-Rule" id="MF_00530"/>
    </source>
</evidence>
<keyword evidence="6 8" id="KW-0139">CF(1)</keyword>
<dbReference type="EMBL" id="SSDS01000049">
    <property type="protein sequence ID" value="TXG77275.1"/>
    <property type="molecule type" value="Genomic_DNA"/>
</dbReference>
<evidence type="ECO:0000313" key="13">
    <source>
        <dbReference type="EMBL" id="TXG77275.1"/>
    </source>
</evidence>
<dbReference type="AlphaFoldDB" id="A0A5C7J6S1"/>
<organism evidence="13 14">
    <name type="scientific">Candidatus Dojkabacteria bacterium</name>
    <dbReference type="NCBI Taxonomy" id="2099670"/>
    <lineage>
        <taxon>Bacteria</taxon>
        <taxon>Candidatus Dojkabacteria</taxon>
    </lineage>
</organism>
<name>A0A5C7J6S1_9BACT</name>
<evidence type="ECO:0000259" key="11">
    <source>
        <dbReference type="Pfam" id="PF00401"/>
    </source>
</evidence>
<dbReference type="GO" id="GO:0005524">
    <property type="term" value="F:ATP binding"/>
    <property type="evidence" value="ECO:0007669"/>
    <property type="project" value="UniProtKB-UniRule"/>
</dbReference>
<dbReference type="InterPro" id="IPR020546">
    <property type="entry name" value="ATP_synth_F1_dsu/esu_N"/>
</dbReference>
<dbReference type="Pfam" id="PF00401">
    <property type="entry name" value="ATP-synt_DE"/>
    <property type="match status" value="1"/>
</dbReference>
<dbReference type="GO" id="GO:0046933">
    <property type="term" value="F:proton-transporting ATP synthase activity, rotational mechanism"/>
    <property type="evidence" value="ECO:0007669"/>
    <property type="project" value="UniProtKB-UniRule"/>
</dbReference>
<evidence type="ECO:0000256" key="3">
    <source>
        <dbReference type="ARBA" id="ARBA00022448"/>
    </source>
</evidence>
<keyword evidence="5 8" id="KW-0472">Membrane</keyword>
<dbReference type="Pfam" id="PF02823">
    <property type="entry name" value="ATP-synt_DE_N"/>
    <property type="match status" value="1"/>
</dbReference>
<evidence type="ECO:0000313" key="14">
    <source>
        <dbReference type="Proteomes" id="UP000321026"/>
    </source>
</evidence>
<dbReference type="SUPFAM" id="SSF51344">
    <property type="entry name" value="Epsilon subunit of F1F0-ATP synthase N-terminal domain"/>
    <property type="match status" value="1"/>
</dbReference>